<dbReference type="GO" id="GO:0004252">
    <property type="term" value="F:serine-type endopeptidase activity"/>
    <property type="evidence" value="ECO:0007669"/>
    <property type="project" value="InterPro"/>
</dbReference>
<dbReference type="EMBL" id="CAHP01000042">
    <property type="protein sequence ID" value="CCG42790.1"/>
    <property type="molecule type" value="Genomic_DNA"/>
</dbReference>
<evidence type="ECO:0000256" key="1">
    <source>
        <dbReference type="SAM" id="MobiDB-lite"/>
    </source>
</evidence>
<dbReference type="STRING" id="1150626.PHAMO_470041"/>
<feature type="signal peptide" evidence="2">
    <location>
        <begin position="1"/>
        <end position="28"/>
    </location>
</feature>
<feature type="region of interest" description="Disordered" evidence="1">
    <location>
        <begin position="73"/>
        <end position="102"/>
    </location>
</feature>
<dbReference type="Gene3D" id="2.40.10.10">
    <property type="entry name" value="Trypsin-like serine proteases"/>
    <property type="match status" value="2"/>
</dbReference>
<dbReference type="PANTHER" id="PTHR43019:SF23">
    <property type="entry name" value="PROTEASE DO-LIKE 5, CHLOROPLASTIC"/>
    <property type="match status" value="1"/>
</dbReference>
<dbReference type="AlphaFoldDB" id="H8FWQ2"/>
<dbReference type="eggNOG" id="COG0265">
    <property type="taxonomic scope" value="Bacteria"/>
</dbReference>
<dbReference type="Pfam" id="PF13365">
    <property type="entry name" value="Trypsin_2"/>
    <property type="match status" value="1"/>
</dbReference>
<dbReference type="PRINTS" id="PR00834">
    <property type="entry name" value="PROTEASES2C"/>
</dbReference>
<organism evidence="3 4">
    <name type="scientific">Magnetospirillum molischianum DSM 120</name>
    <dbReference type="NCBI Taxonomy" id="1150626"/>
    <lineage>
        <taxon>Bacteria</taxon>
        <taxon>Pseudomonadati</taxon>
        <taxon>Pseudomonadota</taxon>
        <taxon>Alphaproteobacteria</taxon>
        <taxon>Rhodospirillales</taxon>
        <taxon>Rhodospirillaceae</taxon>
        <taxon>Magnetospirillum</taxon>
    </lineage>
</organism>
<dbReference type="PANTHER" id="PTHR43019">
    <property type="entry name" value="SERINE ENDOPROTEASE DEGS"/>
    <property type="match status" value="1"/>
</dbReference>
<dbReference type="OrthoDB" id="9766361at2"/>
<dbReference type="GO" id="GO:0006508">
    <property type="term" value="P:proteolysis"/>
    <property type="evidence" value="ECO:0007669"/>
    <property type="project" value="UniProtKB-KW"/>
</dbReference>
<evidence type="ECO:0000256" key="2">
    <source>
        <dbReference type="SAM" id="SignalP"/>
    </source>
</evidence>
<keyword evidence="2" id="KW-0732">Signal</keyword>
<keyword evidence="4" id="KW-1185">Reference proteome</keyword>
<proteinExistence type="predicted"/>
<keyword evidence="3" id="KW-0645">Protease</keyword>
<reference evidence="3 4" key="1">
    <citation type="journal article" date="2012" name="J. Bacteriol.">
        <title>Draft Genome Sequence of the Purple Photosynthetic Bacterium Phaeospirillum molischianum DSM120, a Particularly Versatile Bacterium.</title>
        <authorList>
            <person name="Duquesne K."/>
            <person name="Prima V."/>
            <person name="Ji B."/>
            <person name="Rouy Z."/>
            <person name="Medigue C."/>
            <person name="Talla E."/>
            <person name="Sturgis J.N."/>
        </authorList>
    </citation>
    <scope>NUCLEOTIDE SEQUENCE [LARGE SCALE GENOMIC DNA]</scope>
    <source>
        <strain evidence="4">DSM120</strain>
    </source>
</reference>
<keyword evidence="3" id="KW-0378">Hydrolase</keyword>
<feature type="chain" id="PRO_5003611221" evidence="2">
    <location>
        <begin position="29"/>
        <end position="324"/>
    </location>
</feature>
<accession>H8FWQ2</accession>
<dbReference type="InterPro" id="IPR001940">
    <property type="entry name" value="Peptidase_S1C"/>
</dbReference>
<evidence type="ECO:0000313" key="4">
    <source>
        <dbReference type="Proteomes" id="UP000004169"/>
    </source>
</evidence>
<dbReference type="Proteomes" id="UP000004169">
    <property type="component" value="Unassembled WGS sequence"/>
</dbReference>
<dbReference type="SUPFAM" id="SSF50494">
    <property type="entry name" value="Trypsin-like serine proteases"/>
    <property type="match status" value="1"/>
</dbReference>
<gene>
    <name evidence="3" type="ORF">PHAMO_470041</name>
</gene>
<name>H8FWQ2_MAGML</name>
<sequence length="324" mass="33683">MEAGMAMMDRKLAVCLAFLLGLSLPAMAEAGPEVAAQKQRNQALQEYVGKLQTMLKGDPCATPVEAQALLMSDPTSSAVQPSADKAYQAPDKASPQPVSNGKALDRQDLVERLHKAVVLVIADHGTGSGFFVAPNLVVTNNHVVETSKGSEVVVIGQGLSGPRPAKILTHVAGQGFGARDYALLQVEGPGVAQVLTLTDKVEELEKVVAAGYPGLLLDNDMAFRSLLKGDLKSMPELAMSQGTVMALQNRDRLLTIAHSAPISGGNSGGPLVDQCGRVVGINTYINVSVQQASSAGFAIAAKDVIAYLRENGVAPSTVDGACGD</sequence>
<evidence type="ECO:0000313" key="3">
    <source>
        <dbReference type="EMBL" id="CCG42790.1"/>
    </source>
</evidence>
<dbReference type="InterPro" id="IPR043504">
    <property type="entry name" value="Peptidase_S1_PA_chymotrypsin"/>
</dbReference>
<protein>
    <submittedName>
        <fullName evidence="3">Trypsin-like serine proteases, typically periplasmic, contain C-terminal PDZ domain</fullName>
    </submittedName>
</protein>
<dbReference type="InterPro" id="IPR009003">
    <property type="entry name" value="Peptidase_S1_PA"/>
</dbReference>
<comment type="caution">
    <text evidence="3">The sequence shown here is derived from an EMBL/GenBank/DDBJ whole genome shotgun (WGS) entry which is preliminary data.</text>
</comment>